<dbReference type="Proteomes" id="UP001529085">
    <property type="component" value="Unassembled WGS sequence"/>
</dbReference>
<accession>A0ABT6FZN3</accession>
<evidence type="ECO:0000256" key="1">
    <source>
        <dbReference type="SAM" id="Phobius"/>
    </source>
</evidence>
<reference evidence="2 3" key="1">
    <citation type="submission" date="2023-03" db="EMBL/GenBank/DDBJ databases">
        <title>Strain YYF002 represents a novel species in the genus Winogradskyella isolated from seawater.</title>
        <authorList>
            <person name="Fu Z.-Y."/>
        </authorList>
    </citation>
    <scope>NUCLEOTIDE SEQUENCE [LARGE SCALE GENOMIC DNA]</scope>
    <source>
        <strain evidence="2 3">YYF002</strain>
    </source>
</reference>
<keyword evidence="1" id="KW-1133">Transmembrane helix</keyword>
<keyword evidence="1" id="KW-0812">Transmembrane</keyword>
<keyword evidence="1" id="KW-0472">Membrane</keyword>
<sequence>MEFNFLAIFVASLVPLILGFLWYNPAVFGKAWMKESGMTEEKMKGGNMGVIFGVSFLLSLLLAFFTQVFTIHQFGALGMIGGDPTVEGVLPSFQAFMDDYGTNFRTFKHGAFHGFLTGLFFVLPILAINGLFERNSWKHTFINVGYWTLTLTIMGAIVCGWV</sequence>
<protein>
    <submittedName>
        <fullName evidence="2">DUF1761 domain-containing protein</fullName>
    </submittedName>
</protein>
<feature type="transmembrane region" description="Helical" evidence="1">
    <location>
        <begin position="6"/>
        <end position="28"/>
    </location>
</feature>
<evidence type="ECO:0000313" key="3">
    <source>
        <dbReference type="Proteomes" id="UP001529085"/>
    </source>
</evidence>
<feature type="transmembrane region" description="Helical" evidence="1">
    <location>
        <begin position="49"/>
        <end position="69"/>
    </location>
</feature>
<keyword evidence="3" id="KW-1185">Reference proteome</keyword>
<dbReference type="Pfam" id="PF08570">
    <property type="entry name" value="DUF1761"/>
    <property type="match status" value="1"/>
</dbReference>
<name>A0ABT6FZN3_9FLAO</name>
<proteinExistence type="predicted"/>
<dbReference type="EMBL" id="JARSBN010000002">
    <property type="protein sequence ID" value="MDG4715233.1"/>
    <property type="molecule type" value="Genomic_DNA"/>
</dbReference>
<dbReference type="InterPro" id="IPR013879">
    <property type="entry name" value="DUF1761"/>
</dbReference>
<evidence type="ECO:0000313" key="2">
    <source>
        <dbReference type="EMBL" id="MDG4715233.1"/>
    </source>
</evidence>
<feature type="transmembrane region" description="Helical" evidence="1">
    <location>
        <begin position="144"/>
        <end position="161"/>
    </location>
</feature>
<feature type="transmembrane region" description="Helical" evidence="1">
    <location>
        <begin position="111"/>
        <end position="132"/>
    </location>
</feature>
<gene>
    <name evidence="2" type="ORF">P7122_05070</name>
</gene>
<comment type="caution">
    <text evidence="2">The sequence shown here is derived from an EMBL/GenBank/DDBJ whole genome shotgun (WGS) entry which is preliminary data.</text>
</comment>
<organism evidence="2 3">
    <name type="scientific">Winogradskyella marincola</name>
    <dbReference type="NCBI Taxonomy" id="3037795"/>
    <lineage>
        <taxon>Bacteria</taxon>
        <taxon>Pseudomonadati</taxon>
        <taxon>Bacteroidota</taxon>
        <taxon>Flavobacteriia</taxon>
        <taxon>Flavobacteriales</taxon>
        <taxon>Flavobacteriaceae</taxon>
        <taxon>Winogradskyella</taxon>
    </lineage>
</organism>